<evidence type="ECO:0000313" key="2">
    <source>
        <dbReference type="EMBL" id="MFB9824054.1"/>
    </source>
</evidence>
<comment type="caution">
    <text evidence="2">The sequence shown here is derived from an EMBL/GenBank/DDBJ whole genome shotgun (WGS) entry which is preliminary data.</text>
</comment>
<proteinExistence type="predicted"/>
<name>A0ABD5MNS9_9EURY</name>
<protein>
    <submittedName>
        <fullName evidence="2">Uncharacterized protein</fullName>
    </submittedName>
</protein>
<sequence>MNDENGGDGAGDGEGDSTGAGMHEAVAAFLAGADDVYGEYDQGYMDADAALSILSSRIDDLRDAAESAADAGGDGGDE</sequence>
<evidence type="ECO:0000313" key="3">
    <source>
        <dbReference type="Proteomes" id="UP001589595"/>
    </source>
</evidence>
<dbReference type="GeneID" id="67210115"/>
<feature type="compositionally biased region" description="Acidic residues" evidence="1">
    <location>
        <begin position="1"/>
        <end position="15"/>
    </location>
</feature>
<evidence type="ECO:0000256" key="1">
    <source>
        <dbReference type="SAM" id="MobiDB-lite"/>
    </source>
</evidence>
<organism evidence="2 3">
    <name type="scientific">Halobaculum roseum</name>
    <dbReference type="NCBI Taxonomy" id="2175149"/>
    <lineage>
        <taxon>Archaea</taxon>
        <taxon>Methanobacteriati</taxon>
        <taxon>Methanobacteriota</taxon>
        <taxon>Stenosarchaea group</taxon>
        <taxon>Halobacteria</taxon>
        <taxon>Halobacteriales</taxon>
        <taxon>Haloferacaceae</taxon>
        <taxon>Halobaculum</taxon>
    </lineage>
</organism>
<accession>A0ABD5MNS9</accession>
<dbReference type="AlphaFoldDB" id="A0ABD5MNS9"/>
<feature type="region of interest" description="Disordered" evidence="1">
    <location>
        <begin position="1"/>
        <end position="20"/>
    </location>
</feature>
<dbReference type="EMBL" id="JBHMAJ010000006">
    <property type="protein sequence ID" value="MFB9824054.1"/>
    <property type="molecule type" value="Genomic_DNA"/>
</dbReference>
<dbReference type="RefSeq" id="WP_222923488.1">
    <property type="nucleotide sequence ID" value="NZ_CP082286.1"/>
</dbReference>
<keyword evidence="3" id="KW-1185">Reference proteome</keyword>
<dbReference type="Proteomes" id="UP001589595">
    <property type="component" value="Unassembled WGS sequence"/>
</dbReference>
<gene>
    <name evidence="2" type="ORF">ACFFOL_07700</name>
</gene>
<reference evidence="2" key="1">
    <citation type="submission" date="2024-09" db="EMBL/GenBank/DDBJ databases">
        <authorList>
            <person name="Sun Q."/>
        </authorList>
    </citation>
    <scope>NUCLEOTIDE SEQUENCE [LARGE SCALE GENOMIC DNA]</scope>
    <source>
        <strain evidence="2">JCM 31273</strain>
    </source>
</reference>